<keyword evidence="6 7" id="KW-0472">Membrane</keyword>
<dbReference type="Proteomes" id="UP001341840">
    <property type="component" value="Unassembled WGS sequence"/>
</dbReference>
<dbReference type="InterPro" id="IPR036259">
    <property type="entry name" value="MFS_trans_sf"/>
</dbReference>
<keyword evidence="7" id="KW-0406">Ion transport</keyword>
<dbReference type="SUPFAM" id="SSF103473">
    <property type="entry name" value="MFS general substrate transporter"/>
    <property type="match status" value="1"/>
</dbReference>
<comment type="caution">
    <text evidence="7">Lacks conserved residue(s) required for the propagation of feature annotation.</text>
</comment>
<sequence length="145" mass="16194">MAPPPQQQYPSSLITYLYLGHFLARWATRMWEFSVGLYMINIWPDSLLYAAIYGAVESASTAVFGPVIGRLLDRLSYVKVLQLWLVTQNLSFVIAGIAVITLLVYSSLKYTNFLAFIQLVVLINVCGGISVLSTLAGTILIERDW</sequence>
<dbReference type="EMBL" id="JASCZI010000082">
    <property type="protein sequence ID" value="MED6108399.1"/>
    <property type="molecule type" value="Genomic_DNA"/>
</dbReference>
<dbReference type="Pfam" id="PF06963">
    <property type="entry name" value="FPN1"/>
    <property type="match status" value="1"/>
</dbReference>
<evidence type="ECO:0000256" key="6">
    <source>
        <dbReference type="ARBA" id="ARBA00023136"/>
    </source>
</evidence>
<evidence type="ECO:0000313" key="8">
    <source>
        <dbReference type="EMBL" id="MED6108399.1"/>
    </source>
</evidence>
<feature type="transmembrane region" description="Helical" evidence="7">
    <location>
        <begin position="9"/>
        <end position="27"/>
    </location>
</feature>
<comment type="similarity">
    <text evidence="2 7">Belongs to the ferroportin (FP) (TC 2.A.100) family. SLC40A subfamily.</text>
</comment>
<dbReference type="PANTHER" id="PTHR11660:SF57">
    <property type="entry name" value="SOLUTE CARRIER FAMILY 40 MEMBER"/>
    <property type="match status" value="1"/>
</dbReference>
<dbReference type="InterPro" id="IPR009716">
    <property type="entry name" value="Ferroportin-1"/>
</dbReference>
<evidence type="ECO:0000313" key="9">
    <source>
        <dbReference type="Proteomes" id="UP001341840"/>
    </source>
</evidence>
<accession>A0ABU6Q950</accession>
<feature type="transmembrane region" description="Helical" evidence="7">
    <location>
        <begin position="116"/>
        <end position="141"/>
    </location>
</feature>
<evidence type="ECO:0000256" key="5">
    <source>
        <dbReference type="ARBA" id="ARBA00022989"/>
    </source>
</evidence>
<evidence type="ECO:0000256" key="1">
    <source>
        <dbReference type="ARBA" id="ARBA00004141"/>
    </source>
</evidence>
<comment type="caution">
    <text evidence="8">The sequence shown here is derived from an EMBL/GenBank/DDBJ whole genome shotgun (WGS) entry which is preliminary data.</text>
</comment>
<keyword evidence="4 7" id="KW-0812">Transmembrane</keyword>
<proteinExistence type="inferred from homology"/>
<keyword evidence="5 7" id="KW-1133">Transmembrane helix</keyword>
<protein>
    <recommendedName>
        <fullName evidence="7">Solute carrier family 40 member</fullName>
    </recommendedName>
</protein>
<organism evidence="8 9">
    <name type="scientific">Stylosanthes scabra</name>
    <dbReference type="NCBI Taxonomy" id="79078"/>
    <lineage>
        <taxon>Eukaryota</taxon>
        <taxon>Viridiplantae</taxon>
        <taxon>Streptophyta</taxon>
        <taxon>Embryophyta</taxon>
        <taxon>Tracheophyta</taxon>
        <taxon>Spermatophyta</taxon>
        <taxon>Magnoliopsida</taxon>
        <taxon>eudicotyledons</taxon>
        <taxon>Gunneridae</taxon>
        <taxon>Pentapetalae</taxon>
        <taxon>rosids</taxon>
        <taxon>fabids</taxon>
        <taxon>Fabales</taxon>
        <taxon>Fabaceae</taxon>
        <taxon>Papilionoideae</taxon>
        <taxon>50 kb inversion clade</taxon>
        <taxon>dalbergioids sensu lato</taxon>
        <taxon>Dalbergieae</taxon>
        <taxon>Pterocarpus clade</taxon>
        <taxon>Stylosanthes</taxon>
    </lineage>
</organism>
<evidence type="ECO:0000256" key="4">
    <source>
        <dbReference type="ARBA" id="ARBA00022692"/>
    </source>
</evidence>
<comment type="function">
    <text evidence="7">May be involved in iron transport and iron homeostasis.</text>
</comment>
<feature type="transmembrane region" description="Helical" evidence="7">
    <location>
        <begin position="80"/>
        <end position="104"/>
    </location>
</feature>
<name>A0ABU6Q950_9FABA</name>
<gene>
    <name evidence="8" type="primary">IREG2_2</name>
    <name evidence="8" type="ORF">PIB30_023461</name>
</gene>
<dbReference type="PANTHER" id="PTHR11660">
    <property type="entry name" value="SOLUTE CARRIER FAMILY 40 MEMBER"/>
    <property type="match status" value="1"/>
</dbReference>
<keyword evidence="9" id="KW-1185">Reference proteome</keyword>
<keyword evidence="3 7" id="KW-0813">Transport</keyword>
<feature type="transmembrane region" description="Helical" evidence="7">
    <location>
        <begin position="47"/>
        <end position="68"/>
    </location>
</feature>
<evidence type="ECO:0000256" key="7">
    <source>
        <dbReference type="RuleBase" id="RU365065"/>
    </source>
</evidence>
<reference evidence="8 9" key="1">
    <citation type="journal article" date="2023" name="Plants (Basel)">
        <title>Bridging the Gap: Combining Genomics and Transcriptomics Approaches to Understand Stylosanthes scabra, an Orphan Legume from the Brazilian Caatinga.</title>
        <authorList>
            <person name="Ferreira-Neto J.R.C."/>
            <person name="da Silva M.D."/>
            <person name="Binneck E."/>
            <person name="de Melo N.F."/>
            <person name="da Silva R.H."/>
            <person name="de Melo A.L.T.M."/>
            <person name="Pandolfi V."/>
            <person name="Bustamante F.O."/>
            <person name="Brasileiro-Vidal A.C."/>
            <person name="Benko-Iseppon A.M."/>
        </authorList>
    </citation>
    <scope>NUCLEOTIDE SEQUENCE [LARGE SCALE GENOMIC DNA]</scope>
    <source>
        <tissue evidence="8">Leaves</tissue>
    </source>
</reference>
<comment type="subcellular location">
    <subcellularLocation>
        <location evidence="1 7">Membrane</location>
        <topology evidence="1 7">Multi-pass membrane protein</topology>
    </subcellularLocation>
</comment>
<evidence type="ECO:0000256" key="2">
    <source>
        <dbReference type="ARBA" id="ARBA00006279"/>
    </source>
</evidence>
<evidence type="ECO:0000256" key="3">
    <source>
        <dbReference type="ARBA" id="ARBA00022448"/>
    </source>
</evidence>